<accession>A0A542ZNG9</accession>
<dbReference type="Proteomes" id="UP000319514">
    <property type="component" value="Unassembled WGS sequence"/>
</dbReference>
<gene>
    <name evidence="1" type="ORF">FB474_3314</name>
</gene>
<proteinExistence type="predicted"/>
<dbReference type="RefSeq" id="WP_141789618.1">
    <property type="nucleotide sequence ID" value="NZ_BAAAKX010000012.1"/>
</dbReference>
<evidence type="ECO:0000313" key="2">
    <source>
        <dbReference type="Proteomes" id="UP000319514"/>
    </source>
</evidence>
<keyword evidence="2" id="KW-1185">Reference proteome</keyword>
<comment type="caution">
    <text evidence="1">The sequence shown here is derived from an EMBL/GenBank/DDBJ whole genome shotgun (WGS) entry which is preliminary data.</text>
</comment>
<protein>
    <submittedName>
        <fullName evidence="1">Uncharacterized protein</fullName>
    </submittedName>
</protein>
<dbReference type="SUPFAM" id="SSF55486">
    <property type="entry name" value="Metalloproteases ('zincins'), catalytic domain"/>
    <property type="match status" value="1"/>
</dbReference>
<dbReference type="OrthoDB" id="4001529at2"/>
<evidence type="ECO:0000313" key="1">
    <source>
        <dbReference type="EMBL" id="TQL61893.1"/>
    </source>
</evidence>
<sequence length="365" mass="39062">MGLTAVAAYVVGGGPPPGGLGLVPLDIQQVRPSAIVVPGLIVADARGEPLLSGEDDLRSDPGRGGGPLTGPTLDAGARAFALTNVAACARRLLDRVEAELDTTLPPLRILVGCHEVGPQRWGGGHYRLPASSYSELPEVAPVDPAGEVHLGSGRLYVEHAGSRYLHAPGHNVAVVTHEVAHHVCRHVADFRLNRLRPPQDQTNRRTAVEEGTCDYLAAAMLGHPDIYGWHRGHIPLSDPRRRCLASHRTMTDFRGGHDADPHADGSIWASALWDARSHADRAGHPAESVDGVLLRGLARLGQDDTNDRGPEARRARKYYGTLLSAMLEVSRDDALTAHLEGVMSARGIYAGWSNARAREAARRCA</sequence>
<organism evidence="1 2">
    <name type="scientific">Oryzihumus leptocrescens</name>
    <dbReference type="NCBI Taxonomy" id="297536"/>
    <lineage>
        <taxon>Bacteria</taxon>
        <taxon>Bacillati</taxon>
        <taxon>Actinomycetota</taxon>
        <taxon>Actinomycetes</taxon>
        <taxon>Micrococcales</taxon>
        <taxon>Intrasporangiaceae</taxon>
        <taxon>Oryzihumus</taxon>
    </lineage>
</organism>
<name>A0A542ZNG9_9MICO</name>
<dbReference type="AlphaFoldDB" id="A0A542ZNG9"/>
<reference evidence="1 2" key="1">
    <citation type="submission" date="2019-06" db="EMBL/GenBank/DDBJ databases">
        <title>Sequencing the genomes of 1000 actinobacteria strains.</title>
        <authorList>
            <person name="Klenk H.-P."/>
        </authorList>
    </citation>
    <scope>NUCLEOTIDE SEQUENCE [LARGE SCALE GENOMIC DNA]</scope>
    <source>
        <strain evidence="1 2">DSM 18082</strain>
    </source>
</reference>
<dbReference type="EMBL" id="VFOQ01000001">
    <property type="protein sequence ID" value="TQL61893.1"/>
    <property type="molecule type" value="Genomic_DNA"/>
</dbReference>